<dbReference type="InterPro" id="IPR003018">
    <property type="entry name" value="GAF"/>
</dbReference>
<evidence type="ECO:0000256" key="3">
    <source>
        <dbReference type="ARBA" id="ARBA00022553"/>
    </source>
</evidence>
<keyword evidence="4" id="KW-0808">Transferase</keyword>
<proteinExistence type="predicted"/>
<reference evidence="11 12" key="1">
    <citation type="submission" date="2022-07" db="EMBL/GenBank/DDBJ databases">
        <title>Fecal culturing of patients with breast cancer.</title>
        <authorList>
            <person name="Teng N.M.Y."/>
            <person name="Kiu R."/>
            <person name="Evans R."/>
            <person name="Baker D.J."/>
            <person name="Zenner C."/>
            <person name="Robinson S.D."/>
            <person name="Hall L.J."/>
        </authorList>
    </citation>
    <scope>NUCLEOTIDE SEQUENCE [LARGE SCALE GENOMIC DNA]</scope>
    <source>
        <strain evidence="11 12">LH1063</strain>
    </source>
</reference>
<dbReference type="SMART" id="SM00387">
    <property type="entry name" value="HATPase_c"/>
    <property type="match status" value="1"/>
</dbReference>
<dbReference type="EMBL" id="JANDHW010000002">
    <property type="protein sequence ID" value="MCP9610945.1"/>
    <property type="molecule type" value="Genomic_DNA"/>
</dbReference>
<evidence type="ECO:0000256" key="4">
    <source>
        <dbReference type="ARBA" id="ARBA00022679"/>
    </source>
</evidence>
<dbReference type="RefSeq" id="WP_255025583.1">
    <property type="nucleotide sequence ID" value="NZ_JANDHW010000002.1"/>
</dbReference>
<dbReference type="PANTHER" id="PTHR43711:SF31">
    <property type="entry name" value="HISTIDINE KINASE"/>
    <property type="match status" value="1"/>
</dbReference>
<keyword evidence="3 7" id="KW-0597">Phosphoprotein</keyword>
<feature type="domain" description="PAC" evidence="10">
    <location>
        <begin position="643"/>
        <end position="698"/>
    </location>
</feature>
<dbReference type="InterPro" id="IPR004358">
    <property type="entry name" value="Sig_transdc_His_kin-like_C"/>
</dbReference>
<dbReference type="InterPro" id="IPR036097">
    <property type="entry name" value="HisK_dim/P_sf"/>
</dbReference>
<evidence type="ECO:0000313" key="11">
    <source>
        <dbReference type="EMBL" id="MCP9610945.1"/>
    </source>
</evidence>
<dbReference type="SUPFAM" id="SSF55781">
    <property type="entry name" value="GAF domain-like"/>
    <property type="match status" value="1"/>
</dbReference>
<dbReference type="Pfam" id="PF00072">
    <property type="entry name" value="Response_reg"/>
    <property type="match status" value="1"/>
</dbReference>
<dbReference type="InterPro" id="IPR005467">
    <property type="entry name" value="His_kinase_dom"/>
</dbReference>
<dbReference type="PROSITE" id="PS50110">
    <property type="entry name" value="RESPONSE_REGULATORY"/>
    <property type="match status" value="1"/>
</dbReference>
<dbReference type="PANTHER" id="PTHR43711">
    <property type="entry name" value="TWO-COMPONENT HISTIDINE KINASE"/>
    <property type="match status" value="1"/>
</dbReference>
<accession>A0ABT1ME92</accession>
<organism evidence="11 12">
    <name type="scientific">Coprobacter tertius</name>
    <dbReference type="NCBI Taxonomy" id="2944915"/>
    <lineage>
        <taxon>Bacteria</taxon>
        <taxon>Pseudomonadati</taxon>
        <taxon>Bacteroidota</taxon>
        <taxon>Bacteroidia</taxon>
        <taxon>Bacteroidales</taxon>
        <taxon>Barnesiellaceae</taxon>
        <taxon>Coprobacter</taxon>
    </lineage>
</organism>
<comment type="catalytic activity">
    <reaction evidence="1">
        <text>ATP + protein L-histidine = ADP + protein N-phospho-L-histidine.</text>
        <dbReference type="EC" id="2.7.13.3"/>
    </reaction>
</comment>
<dbReference type="Pfam" id="PF00512">
    <property type="entry name" value="HisKA"/>
    <property type="match status" value="1"/>
</dbReference>
<dbReference type="Gene3D" id="3.30.450.20">
    <property type="entry name" value="PAS domain"/>
    <property type="match status" value="4"/>
</dbReference>
<dbReference type="SUPFAM" id="SSF55785">
    <property type="entry name" value="PYP-like sensor domain (PAS domain)"/>
    <property type="match status" value="4"/>
</dbReference>
<evidence type="ECO:0000259" key="10">
    <source>
        <dbReference type="PROSITE" id="PS50113"/>
    </source>
</evidence>
<evidence type="ECO:0000256" key="2">
    <source>
        <dbReference type="ARBA" id="ARBA00012438"/>
    </source>
</evidence>
<evidence type="ECO:0000313" key="12">
    <source>
        <dbReference type="Proteomes" id="UP001205603"/>
    </source>
</evidence>
<keyword evidence="12" id="KW-1185">Reference proteome</keyword>
<dbReference type="InterPro" id="IPR011006">
    <property type="entry name" value="CheY-like_superfamily"/>
</dbReference>
<gene>
    <name evidence="11" type="ORF">NMU02_02415</name>
</gene>
<dbReference type="SMART" id="SM00388">
    <property type="entry name" value="HisKA"/>
    <property type="match status" value="1"/>
</dbReference>
<feature type="domain" description="Histidine kinase" evidence="8">
    <location>
        <begin position="716"/>
        <end position="926"/>
    </location>
</feature>
<dbReference type="EC" id="2.7.13.3" evidence="2"/>
<dbReference type="SUPFAM" id="SSF52172">
    <property type="entry name" value="CheY-like"/>
    <property type="match status" value="1"/>
</dbReference>
<keyword evidence="6" id="KW-0902">Two-component regulatory system</keyword>
<dbReference type="InterPro" id="IPR000700">
    <property type="entry name" value="PAS-assoc_C"/>
</dbReference>
<evidence type="ECO:0000256" key="7">
    <source>
        <dbReference type="PROSITE-ProRule" id="PRU00169"/>
    </source>
</evidence>
<dbReference type="SMART" id="SM00065">
    <property type="entry name" value="GAF"/>
    <property type="match status" value="1"/>
</dbReference>
<dbReference type="InterPro" id="IPR000014">
    <property type="entry name" value="PAS"/>
</dbReference>
<dbReference type="Pfam" id="PF02518">
    <property type="entry name" value="HATPase_c"/>
    <property type="match status" value="1"/>
</dbReference>
<dbReference type="InterPro" id="IPR003661">
    <property type="entry name" value="HisK_dim/P_dom"/>
</dbReference>
<evidence type="ECO:0000259" key="9">
    <source>
        <dbReference type="PROSITE" id="PS50110"/>
    </source>
</evidence>
<evidence type="ECO:0000259" key="8">
    <source>
        <dbReference type="PROSITE" id="PS50109"/>
    </source>
</evidence>
<feature type="modified residue" description="4-aspartylphosphate" evidence="7">
    <location>
        <position position="1000"/>
    </location>
</feature>
<keyword evidence="5" id="KW-0418">Kinase</keyword>
<dbReference type="Pfam" id="PF13185">
    <property type="entry name" value="GAF_2"/>
    <property type="match status" value="1"/>
</dbReference>
<dbReference type="Gene3D" id="1.10.287.130">
    <property type="match status" value="1"/>
</dbReference>
<dbReference type="InterPro" id="IPR001789">
    <property type="entry name" value="Sig_transdc_resp-reg_receiver"/>
</dbReference>
<dbReference type="CDD" id="cd17546">
    <property type="entry name" value="REC_hyHK_CKI1_RcsC-like"/>
    <property type="match status" value="1"/>
</dbReference>
<protein>
    <recommendedName>
        <fullName evidence="2">histidine kinase</fullName>
        <ecNumber evidence="2">2.7.13.3</ecNumber>
    </recommendedName>
</protein>
<dbReference type="PROSITE" id="PS50109">
    <property type="entry name" value="HIS_KIN"/>
    <property type="match status" value="1"/>
</dbReference>
<feature type="domain" description="Response regulatory" evidence="9">
    <location>
        <begin position="952"/>
        <end position="1065"/>
    </location>
</feature>
<evidence type="ECO:0000256" key="1">
    <source>
        <dbReference type="ARBA" id="ARBA00000085"/>
    </source>
</evidence>
<dbReference type="SUPFAM" id="SSF55874">
    <property type="entry name" value="ATPase domain of HSP90 chaperone/DNA topoisomerase II/histidine kinase"/>
    <property type="match status" value="1"/>
</dbReference>
<dbReference type="Gene3D" id="3.30.565.10">
    <property type="entry name" value="Histidine kinase-like ATPase, C-terminal domain"/>
    <property type="match status" value="1"/>
</dbReference>
<dbReference type="SUPFAM" id="SSF47384">
    <property type="entry name" value="Homodimeric domain of signal transducing histidine kinase"/>
    <property type="match status" value="1"/>
</dbReference>
<dbReference type="CDD" id="cd16922">
    <property type="entry name" value="HATPase_EvgS-ArcB-TorS-like"/>
    <property type="match status" value="1"/>
</dbReference>
<dbReference type="InterPro" id="IPR036890">
    <property type="entry name" value="HATPase_C_sf"/>
</dbReference>
<dbReference type="SMART" id="SM00448">
    <property type="entry name" value="REC"/>
    <property type="match status" value="1"/>
</dbReference>
<dbReference type="Gene3D" id="3.30.450.40">
    <property type="match status" value="1"/>
</dbReference>
<dbReference type="Gene3D" id="3.40.50.2300">
    <property type="match status" value="1"/>
</dbReference>
<dbReference type="Proteomes" id="UP001205603">
    <property type="component" value="Unassembled WGS sequence"/>
</dbReference>
<comment type="caution">
    <text evidence="11">The sequence shown here is derived from an EMBL/GenBank/DDBJ whole genome shotgun (WGS) entry which is preliminary data.</text>
</comment>
<evidence type="ECO:0000256" key="6">
    <source>
        <dbReference type="ARBA" id="ARBA00023012"/>
    </source>
</evidence>
<dbReference type="Pfam" id="PF13426">
    <property type="entry name" value="PAS_9"/>
    <property type="match status" value="1"/>
</dbReference>
<dbReference type="PROSITE" id="PS50113">
    <property type="entry name" value="PAC"/>
    <property type="match status" value="1"/>
</dbReference>
<sequence>MQYDDDERYRKMGLLSQIGWWETDFVGKYFLCSDFLCDLLDLEGNTISFGDFYKMVHEDYRDQIMNEFASYAHKDFYERTFPIYAKNGVAWVRTRLGDRTDDPVTGERIRSFGTIQLVESPGQRHKETDSNNNDLLYRQESISQTLLRFLHDENIENCVESILNDILKHYKAERAYIFEYDKDHRHHYCKYEVVSSKEVTAEKDRLVFTSASDTPWWSSQILSGQPIILDNLTQLPEEAIFERKELGRQNINSLMAVPLSTGDYIWGYMGIDIVNGFRSWNNIDYQWLLSLANIVSICLELRKTKDDIIRDQEFLYNLFSHMPMGYIHLSVLYNEDGLPNDYKITDANQLCADWFGLPCESFIGKYASEIYSDPGDKIQFLSDILVNGGYRELDEYFKRTDMYFHWIIYSPSENEIVGLFINSTETMKAHKALDRSEKLFKNVFANIPVGVEIYNKDGNLTDLNNKDMDIFGIEKKSDVIGVNIFSNPNIPLEIQDRIKMDDMVDFNMTYMFPNVNGHYYPTCKQGGINLYTKVCKWYDMNDNFNGYVFINIDDTERINSSNRIRDFENLFSFISDYAKVGYCKLNLVNKEGYAIKQWYRNIGEDENKPLSEIVGIYDKVHPEDRERLIEYLNKALNGISSSFRDEIRVSRNDNSDEWNWLSMNVVITEYEPEKGLVELIGISYDITELKETEAKLVAARDKAEAMDRLKSAFLANMSHEIRTPLNAIVGFSNLLVDTEDIDERLKYIHIVQENNDLLLQLISDILDLSKIEAGTVEFVRENVDVNLLCEELVYSLQIKKPEGVELIFDPHLFHCHLTSDRNRLIQILTNFINNAFKFTLRGSICVGYEDHGEYVEFYVEDTGIGISKEEQSHIFDRFVKLNSFVNGTGLGLSICKTIVEQLGGTIGVDSEIGKGSRFWFTHPRKQIIEKEVYSGSHNFQKDIPAAEKGKPLVLIAEDTQSNFMLMSAILRKDYKIEWAHDGLEVVKMCRDLSPDLILMDIRMPHMNGLEATRKIREFDLSVPILAVTAFAFENDKKNALQAGCNGFIAKPIIVQTFKEQVKNALSGKLTN</sequence>
<dbReference type="InterPro" id="IPR050736">
    <property type="entry name" value="Sensor_HK_Regulatory"/>
</dbReference>
<dbReference type="CDD" id="cd00082">
    <property type="entry name" value="HisKA"/>
    <property type="match status" value="1"/>
</dbReference>
<dbReference type="InterPro" id="IPR003594">
    <property type="entry name" value="HATPase_dom"/>
</dbReference>
<dbReference type="InterPro" id="IPR035965">
    <property type="entry name" value="PAS-like_dom_sf"/>
</dbReference>
<evidence type="ECO:0000256" key="5">
    <source>
        <dbReference type="ARBA" id="ARBA00022777"/>
    </source>
</evidence>
<dbReference type="InterPro" id="IPR029016">
    <property type="entry name" value="GAF-like_dom_sf"/>
</dbReference>
<dbReference type="PRINTS" id="PR00344">
    <property type="entry name" value="BCTRLSENSOR"/>
</dbReference>
<name>A0ABT1ME92_9BACT</name>